<dbReference type="EMBL" id="AZYO01000030">
    <property type="protein sequence ID" value="KOS55792.1"/>
    <property type="molecule type" value="Genomic_DNA"/>
</dbReference>
<dbReference type="CDD" id="cd17365">
    <property type="entry name" value="MFS_PcaK_like"/>
    <property type="match status" value="1"/>
</dbReference>
<feature type="domain" description="Major facilitator superfamily (MFS) profile" evidence="6">
    <location>
        <begin position="19"/>
        <end position="433"/>
    </location>
</feature>
<dbReference type="InterPro" id="IPR011701">
    <property type="entry name" value="MFS"/>
</dbReference>
<keyword evidence="3 5" id="KW-1133">Transmembrane helix</keyword>
<dbReference type="PROSITE" id="PS00217">
    <property type="entry name" value="SUGAR_TRANSPORT_2"/>
    <property type="match status" value="1"/>
</dbReference>
<reference evidence="8" key="2">
    <citation type="submission" date="2015-01" db="EMBL/GenBank/DDBJ databases">
        <title>Draft genome sequence of potential hydrocarbon metabolising strain of Rhodococcus rhodochrous.</title>
        <authorList>
            <person name="Aggarwal R.K."/>
            <person name="Dawar C."/>
        </authorList>
    </citation>
    <scope>NUCLEOTIDE SEQUENCE [LARGE SCALE GENOMIC DNA]</scope>
    <source>
        <strain evidence="8">KG-21</strain>
    </source>
</reference>
<evidence type="ECO:0000313" key="7">
    <source>
        <dbReference type="EMBL" id="KOS55792.1"/>
    </source>
</evidence>
<evidence type="ECO:0000313" key="8">
    <source>
        <dbReference type="Proteomes" id="UP000037712"/>
    </source>
</evidence>
<feature type="transmembrane region" description="Helical" evidence="5">
    <location>
        <begin position="291"/>
        <end position="313"/>
    </location>
</feature>
<evidence type="ECO:0000256" key="5">
    <source>
        <dbReference type="SAM" id="Phobius"/>
    </source>
</evidence>
<comment type="caution">
    <text evidence="7">The sequence shown here is derived from an EMBL/GenBank/DDBJ whole genome shotgun (WGS) entry which is preliminary data.</text>
</comment>
<evidence type="ECO:0000256" key="1">
    <source>
        <dbReference type="ARBA" id="ARBA00004651"/>
    </source>
</evidence>
<name>A0A0M8PMM2_RHORH</name>
<feature type="transmembrane region" description="Helical" evidence="5">
    <location>
        <begin position="20"/>
        <end position="44"/>
    </location>
</feature>
<dbReference type="PROSITE" id="PS50850">
    <property type="entry name" value="MFS"/>
    <property type="match status" value="1"/>
</dbReference>
<feature type="transmembrane region" description="Helical" evidence="5">
    <location>
        <begin position="112"/>
        <end position="132"/>
    </location>
</feature>
<feature type="transmembrane region" description="Helical" evidence="5">
    <location>
        <begin position="176"/>
        <end position="195"/>
    </location>
</feature>
<feature type="transmembrane region" description="Helical" evidence="5">
    <location>
        <begin position="144"/>
        <end position="170"/>
    </location>
</feature>
<dbReference type="GO" id="GO:0046943">
    <property type="term" value="F:carboxylic acid transmembrane transporter activity"/>
    <property type="evidence" value="ECO:0007669"/>
    <property type="project" value="TreeGrafter"/>
</dbReference>
<reference evidence="7 8" key="1">
    <citation type="journal article" date="2015" name="Genome Announc.">
        <title>Draft Genome Sequence of Rhodococcus rhodochrous Strain KG-21, a Soil Isolate from Oil Fields of Krishna-Godavari Basin, India.</title>
        <authorList>
            <person name="Dawar C."/>
            <person name="Aggarwal R.K."/>
        </authorList>
    </citation>
    <scope>NUCLEOTIDE SEQUENCE [LARGE SCALE GENOMIC DNA]</scope>
    <source>
        <strain evidence="7 8">KG-21</strain>
    </source>
</reference>
<feature type="transmembrane region" description="Helical" evidence="5">
    <location>
        <begin position="344"/>
        <end position="366"/>
    </location>
</feature>
<dbReference type="GO" id="GO:0005886">
    <property type="term" value="C:plasma membrane"/>
    <property type="evidence" value="ECO:0007669"/>
    <property type="project" value="UniProtKB-SubCell"/>
</dbReference>
<dbReference type="Gene3D" id="1.20.1250.20">
    <property type="entry name" value="MFS general substrate transporter like domains"/>
    <property type="match status" value="1"/>
</dbReference>
<dbReference type="AlphaFoldDB" id="A0A0M8PMM2"/>
<gene>
    <name evidence="7" type="ORF">Z051_12970</name>
</gene>
<dbReference type="InterPro" id="IPR036259">
    <property type="entry name" value="MFS_trans_sf"/>
</dbReference>
<evidence type="ECO:0000259" key="6">
    <source>
        <dbReference type="PROSITE" id="PS50850"/>
    </source>
</evidence>
<feature type="transmembrane region" description="Helical" evidence="5">
    <location>
        <begin position="378"/>
        <end position="403"/>
    </location>
</feature>
<feature type="transmembrane region" description="Helical" evidence="5">
    <location>
        <begin position="50"/>
        <end position="75"/>
    </location>
</feature>
<dbReference type="InterPro" id="IPR005829">
    <property type="entry name" value="Sugar_transporter_CS"/>
</dbReference>
<evidence type="ECO:0000256" key="2">
    <source>
        <dbReference type="ARBA" id="ARBA00022692"/>
    </source>
</evidence>
<evidence type="ECO:0000256" key="4">
    <source>
        <dbReference type="ARBA" id="ARBA00023136"/>
    </source>
</evidence>
<dbReference type="Proteomes" id="UP000037712">
    <property type="component" value="Unassembled WGS sequence"/>
</dbReference>
<dbReference type="SUPFAM" id="SSF103473">
    <property type="entry name" value="MFS general substrate transporter"/>
    <property type="match status" value="1"/>
</dbReference>
<dbReference type="PANTHER" id="PTHR23508:SF10">
    <property type="entry name" value="CARBOXYLIC ACID TRANSPORTER PROTEIN HOMOLOG"/>
    <property type="match status" value="1"/>
</dbReference>
<dbReference type="PATRIC" id="fig|1441923.3.peg.2848"/>
<feature type="transmembrane region" description="Helical" evidence="5">
    <location>
        <begin position="252"/>
        <end position="271"/>
    </location>
</feature>
<feature type="transmembrane region" description="Helical" evidence="5">
    <location>
        <begin position="87"/>
        <end position="106"/>
    </location>
</feature>
<dbReference type="PANTHER" id="PTHR23508">
    <property type="entry name" value="CARBOXYLIC ACID TRANSPORTER PROTEIN HOMOLOG"/>
    <property type="match status" value="1"/>
</dbReference>
<dbReference type="Pfam" id="PF07690">
    <property type="entry name" value="MFS_1"/>
    <property type="match status" value="1"/>
</dbReference>
<organism evidence="7 8">
    <name type="scientific">Rhodococcus rhodochrous KG-21</name>
    <dbReference type="NCBI Taxonomy" id="1441923"/>
    <lineage>
        <taxon>Bacteria</taxon>
        <taxon>Bacillati</taxon>
        <taxon>Actinomycetota</taxon>
        <taxon>Actinomycetes</taxon>
        <taxon>Mycobacteriales</taxon>
        <taxon>Nocardiaceae</taxon>
        <taxon>Rhodococcus</taxon>
    </lineage>
</organism>
<evidence type="ECO:0000256" key="3">
    <source>
        <dbReference type="ARBA" id="ARBA00022989"/>
    </source>
</evidence>
<accession>A0A0M8PMM2</accession>
<feature type="transmembrane region" description="Helical" evidence="5">
    <location>
        <begin position="409"/>
        <end position="428"/>
    </location>
</feature>
<protein>
    <submittedName>
        <fullName evidence="7">MFS transporter</fullName>
    </submittedName>
</protein>
<comment type="subcellular location">
    <subcellularLocation>
        <location evidence="1">Cell membrane</location>
        <topology evidence="1">Multi-pass membrane protein</topology>
    </subcellularLocation>
</comment>
<keyword evidence="2 5" id="KW-0812">Transmembrane</keyword>
<keyword evidence="4 5" id="KW-0472">Membrane</keyword>
<proteinExistence type="predicted"/>
<feature type="transmembrane region" description="Helical" evidence="5">
    <location>
        <begin position="320"/>
        <end position="338"/>
    </location>
</feature>
<sequence>MSQISRPRKERAVSGARSVVLTCLAITILDGVDLIMFGAVLPTLLEIEQWGITTASAGLIGSLSLFGMMAGAMLAGYLTDLVGRRPIVLACIVSFSLFTGLCAVAPTLEIFGLFRLLAGLGFGGALPTLIALTQEYVKVERRQFYNGVIQTGFPIGGCLVAVAAIFMIPAFGWESMFAVGGLLGVVLFVIAYRSLPESIAFLMSKGRHDEARALTQRYSVDDSAESGLALEEPTTANAGSESGLKLLFAPGYRIATIMFPLITFFGLLVSYGMNTWIPQMLRASGYDLGSALSFLLAFNIGSGFGMVVITGLADRLGSRPVISLSFIGGALAVSALTLQPAQALVFGLVLLIGFCASSTTGVYGFVGIFYPPAARGTALGLAVGLGRLGGVCGPILTGIVMSSSLGADWAYYAFAFAGVAAAVLVSLVPRRTEAVHRTDVPVEKTAEPA</sequence>
<dbReference type="RefSeq" id="WP_054373102.1">
    <property type="nucleotide sequence ID" value="NZ_AZYO01000030.1"/>
</dbReference>
<dbReference type="InterPro" id="IPR020846">
    <property type="entry name" value="MFS_dom"/>
</dbReference>